<protein>
    <recommendedName>
        <fullName evidence="9">Major facilitator superfamily (MFS) profile domain-containing protein</fullName>
    </recommendedName>
</protein>
<evidence type="ECO:0000256" key="2">
    <source>
        <dbReference type="ARBA" id="ARBA00022448"/>
    </source>
</evidence>
<evidence type="ECO:0000313" key="10">
    <source>
        <dbReference type="EMBL" id="KAK0516499.1"/>
    </source>
</evidence>
<keyword evidence="5 8" id="KW-0472">Membrane</keyword>
<evidence type="ECO:0000256" key="8">
    <source>
        <dbReference type="SAM" id="Phobius"/>
    </source>
</evidence>
<feature type="transmembrane region" description="Helical" evidence="8">
    <location>
        <begin position="405"/>
        <end position="426"/>
    </location>
</feature>
<sequence length="579" mass="62586">METLVKQDPENKNHSPSDNPLSEDPAAATAIPITQDAQALPQPASQGWRFWAVFIPMCVATLLAAVEATVASTALPFIVAELNSGDLYVWIMNGYLLTSTAFQPLYGQFASVWGRRWLSMFAVGIFTLGSGLSGGASSTVMLIAGRVIQGIGGGGISLMTQLIISDLVSVRERGKYIGIVFAVFGAGTTAGPVVGGVIVQHTSWRWVFWINLPIGGATLILQYFFLQVTYRKRFTFKEKLRQIDWFGNFLLITSVISILIALSWANTRYPWSSSKVLVPLLVGFAGTVGFHCFEASKFCVQPTVPPRLFSNRTCAVAMVLTFAQSMLTFWQIYFLPVYFQSTKLVSPVRSGVLLLPALTAGVPTAVISGAVLTKTGRYKPIHAVGLGLMTLGSGLFTLLDPSSSLARIILFQVVAGFGVGCVQTTLLPAAQADIPQSLVAAVTSTWGFMRSYGSVWGISVPAAIFNARFENLRGEISDAAIRAQLGYGNGYSHVSNTYINGLASPTKQELISVYSQSLKLIWQIALGLAGLCFLLVFLEKEVALRKTVESDFGLKEKKIKDVESGQVAEVPQRSQDETS</sequence>
<keyword evidence="3 8" id="KW-0812">Transmembrane</keyword>
<dbReference type="Pfam" id="PF07690">
    <property type="entry name" value="MFS_1"/>
    <property type="match status" value="1"/>
</dbReference>
<proteinExistence type="predicted"/>
<keyword evidence="2" id="KW-0813">Transport</keyword>
<dbReference type="InterPro" id="IPR036259">
    <property type="entry name" value="MFS_trans_sf"/>
</dbReference>
<feature type="transmembrane region" description="Helical" evidence="8">
    <location>
        <begin position="314"/>
        <end position="333"/>
    </location>
</feature>
<dbReference type="SUPFAM" id="SSF103473">
    <property type="entry name" value="MFS general substrate transporter"/>
    <property type="match status" value="1"/>
</dbReference>
<dbReference type="InterPro" id="IPR020846">
    <property type="entry name" value="MFS_dom"/>
</dbReference>
<feature type="transmembrane region" description="Helical" evidence="8">
    <location>
        <begin position="143"/>
        <end position="164"/>
    </location>
</feature>
<dbReference type="EMBL" id="JAFEKC020000002">
    <property type="protein sequence ID" value="KAK0516499.1"/>
    <property type="molecule type" value="Genomic_DNA"/>
</dbReference>
<dbReference type="Gene3D" id="1.20.1720.10">
    <property type="entry name" value="Multidrug resistance protein D"/>
    <property type="match status" value="1"/>
</dbReference>
<evidence type="ECO:0000259" key="9">
    <source>
        <dbReference type="PROSITE" id="PS50850"/>
    </source>
</evidence>
<feature type="compositionally biased region" description="Basic and acidic residues" evidence="7">
    <location>
        <begin position="1"/>
        <end position="15"/>
    </location>
</feature>
<evidence type="ECO:0000256" key="1">
    <source>
        <dbReference type="ARBA" id="ARBA00004141"/>
    </source>
</evidence>
<feature type="transmembrane region" description="Helical" evidence="8">
    <location>
        <begin position="520"/>
        <end position="538"/>
    </location>
</feature>
<name>A0AA39RA13_9LECA</name>
<keyword evidence="4 8" id="KW-1133">Transmembrane helix</keyword>
<dbReference type="GO" id="GO:0022857">
    <property type="term" value="F:transmembrane transporter activity"/>
    <property type="evidence" value="ECO:0007669"/>
    <property type="project" value="InterPro"/>
</dbReference>
<feature type="domain" description="Major facilitator superfamily (MFS) profile" evidence="9">
    <location>
        <begin position="53"/>
        <end position="542"/>
    </location>
</feature>
<feature type="transmembrane region" description="Helical" evidence="8">
    <location>
        <begin position="353"/>
        <end position="373"/>
    </location>
</feature>
<reference evidence="10" key="1">
    <citation type="submission" date="2023-03" db="EMBL/GenBank/DDBJ databases">
        <title>Complete genome of Cladonia borealis.</title>
        <authorList>
            <person name="Park H."/>
        </authorList>
    </citation>
    <scope>NUCLEOTIDE SEQUENCE</scope>
    <source>
        <strain evidence="10">ANT050790</strain>
    </source>
</reference>
<evidence type="ECO:0000256" key="7">
    <source>
        <dbReference type="SAM" id="MobiDB-lite"/>
    </source>
</evidence>
<feature type="transmembrane region" description="Helical" evidence="8">
    <location>
        <begin position="245"/>
        <end position="264"/>
    </location>
</feature>
<keyword evidence="6" id="KW-0325">Glycoprotein</keyword>
<evidence type="ECO:0000313" key="11">
    <source>
        <dbReference type="Proteomes" id="UP001166286"/>
    </source>
</evidence>
<dbReference type="Gene3D" id="1.20.1250.20">
    <property type="entry name" value="MFS general substrate transporter like domains"/>
    <property type="match status" value="1"/>
</dbReference>
<comment type="caution">
    <text evidence="10">The sequence shown here is derived from an EMBL/GenBank/DDBJ whole genome shotgun (WGS) entry which is preliminary data.</text>
</comment>
<keyword evidence="11" id="KW-1185">Reference proteome</keyword>
<feature type="transmembrane region" description="Helical" evidence="8">
    <location>
        <begin position="380"/>
        <end position="399"/>
    </location>
</feature>
<organism evidence="10 11">
    <name type="scientific">Cladonia borealis</name>
    <dbReference type="NCBI Taxonomy" id="184061"/>
    <lineage>
        <taxon>Eukaryota</taxon>
        <taxon>Fungi</taxon>
        <taxon>Dikarya</taxon>
        <taxon>Ascomycota</taxon>
        <taxon>Pezizomycotina</taxon>
        <taxon>Lecanoromycetes</taxon>
        <taxon>OSLEUM clade</taxon>
        <taxon>Lecanoromycetidae</taxon>
        <taxon>Lecanorales</taxon>
        <taxon>Lecanorineae</taxon>
        <taxon>Cladoniaceae</taxon>
        <taxon>Cladonia</taxon>
    </lineage>
</organism>
<feature type="transmembrane region" description="Helical" evidence="8">
    <location>
        <begin position="276"/>
        <end position="293"/>
    </location>
</feature>
<dbReference type="PANTHER" id="PTHR23501">
    <property type="entry name" value="MAJOR FACILITATOR SUPERFAMILY"/>
    <property type="match status" value="1"/>
</dbReference>
<accession>A0AA39RA13</accession>
<evidence type="ECO:0000256" key="5">
    <source>
        <dbReference type="ARBA" id="ARBA00023136"/>
    </source>
</evidence>
<feature type="transmembrane region" description="Helical" evidence="8">
    <location>
        <begin position="50"/>
        <end position="75"/>
    </location>
</feature>
<feature type="transmembrane region" description="Helical" evidence="8">
    <location>
        <begin position="206"/>
        <end position="225"/>
    </location>
</feature>
<comment type="subcellular location">
    <subcellularLocation>
        <location evidence="1">Membrane</location>
        <topology evidence="1">Multi-pass membrane protein</topology>
    </subcellularLocation>
</comment>
<feature type="transmembrane region" description="Helical" evidence="8">
    <location>
        <begin position="118"/>
        <end position="137"/>
    </location>
</feature>
<dbReference type="Proteomes" id="UP001166286">
    <property type="component" value="Unassembled WGS sequence"/>
</dbReference>
<dbReference type="GO" id="GO:0005886">
    <property type="term" value="C:plasma membrane"/>
    <property type="evidence" value="ECO:0007669"/>
    <property type="project" value="TreeGrafter"/>
</dbReference>
<feature type="transmembrane region" description="Helical" evidence="8">
    <location>
        <begin position="438"/>
        <end position="464"/>
    </location>
</feature>
<gene>
    <name evidence="10" type="ORF">JMJ35_001102</name>
</gene>
<feature type="transmembrane region" description="Helical" evidence="8">
    <location>
        <begin position="87"/>
        <end position="106"/>
    </location>
</feature>
<feature type="region of interest" description="Disordered" evidence="7">
    <location>
        <begin position="1"/>
        <end position="25"/>
    </location>
</feature>
<evidence type="ECO:0000256" key="3">
    <source>
        <dbReference type="ARBA" id="ARBA00022692"/>
    </source>
</evidence>
<dbReference type="AlphaFoldDB" id="A0AA39RA13"/>
<dbReference type="PROSITE" id="PS50850">
    <property type="entry name" value="MFS"/>
    <property type="match status" value="1"/>
</dbReference>
<feature type="transmembrane region" description="Helical" evidence="8">
    <location>
        <begin position="176"/>
        <end position="200"/>
    </location>
</feature>
<dbReference type="InterPro" id="IPR011701">
    <property type="entry name" value="MFS"/>
</dbReference>
<evidence type="ECO:0000256" key="4">
    <source>
        <dbReference type="ARBA" id="ARBA00022989"/>
    </source>
</evidence>
<evidence type="ECO:0000256" key="6">
    <source>
        <dbReference type="ARBA" id="ARBA00023180"/>
    </source>
</evidence>
<dbReference type="CDD" id="cd17502">
    <property type="entry name" value="MFS_Azr1_MDR_like"/>
    <property type="match status" value="1"/>
</dbReference>
<dbReference type="PANTHER" id="PTHR23501:SF187">
    <property type="entry name" value="MAJOR FACILITATOR SUPERFAMILY (MFS) PROFILE DOMAIN-CONTAINING PROTEIN"/>
    <property type="match status" value="1"/>
</dbReference>
<dbReference type="PRINTS" id="PR01036">
    <property type="entry name" value="TCRTETB"/>
</dbReference>